<dbReference type="Proteomes" id="UP001154282">
    <property type="component" value="Unassembled WGS sequence"/>
</dbReference>
<name>A0AAV0IA63_9ROSI</name>
<comment type="caution">
    <text evidence="1">The sequence shown here is derived from an EMBL/GenBank/DDBJ whole genome shotgun (WGS) entry which is preliminary data.</text>
</comment>
<evidence type="ECO:0000313" key="1">
    <source>
        <dbReference type="EMBL" id="CAI0394532.1"/>
    </source>
</evidence>
<proteinExistence type="predicted"/>
<sequence>MVLGATTDARIPTVLLKRSSALIIVAMSLRLLIRECTVTIHLGRAIPKG</sequence>
<dbReference type="AlphaFoldDB" id="A0AAV0IA63"/>
<gene>
    <name evidence="1" type="ORF">LITE_LOCUS8354</name>
</gene>
<protein>
    <submittedName>
        <fullName evidence="1">Uncharacterized protein</fullName>
    </submittedName>
</protein>
<reference evidence="1" key="1">
    <citation type="submission" date="2022-08" db="EMBL/GenBank/DDBJ databases">
        <authorList>
            <person name="Gutierrez-Valencia J."/>
        </authorList>
    </citation>
    <scope>NUCLEOTIDE SEQUENCE</scope>
</reference>
<evidence type="ECO:0000313" key="2">
    <source>
        <dbReference type="Proteomes" id="UP001154282"/>
    </source>
</evidence>
<accession>A0AAV0IA63</accession>
<organism evidence="1 2">
    <name type="scientific">Linum tenue</name>
    <dbReference type="NCBI Taxonomy" id="586396"/>
    <lineage>
        <taxon>Eukaryota</taxon>
        <taxon>Viridiplantae</taxon>
        <taxon>Streptophyta</taxon>
        <taxon>Embryophyta</taxon>
        <taxon>Tracheophyta</taxon>
        <taxon>Spermatophyta</taxon>
        <taxon>Magnoliopsida</taxon>
        <taxon>eudicotyledons</taxon>
        <taxon>Gunneridae</taxon>
        <taxon>Pentapetalae</taxon>
        <taxon>rosids</taxon>
        <taxon>fabids</taxon>
        <taxon>Malpighiales</taxon>
        <taxon>Linaceae</taxon>
        <taxon>Linum</taxon>
    </lineage>
</organism>
<keyword evidence="2" id="KW-1185">Reference proteome</keyword>
<dbReference type="EMBL" id="CAMGYJ010000003">
    <property type="protein sequence ID" value="CAI0394532.1"/>
    <property type="molecule type" value="Genomic_DNA"/>
</dbReference>